<comment type="caution">
    <text evidence="9">The sequence shown here is derived from an EMBL/GenBank/DDBJ whole genome shotgun (WGS) entry which is preliminary data.</text>
</comment>
<sequence>MGDLRAALRSPWLPPVALVLVLVLPGIGERALWQDELATRSAVDRSLPDLVLLASHRDGVVAAYYALVQAWSWVAGLSPAALRLPSALGVAAAAGLTAQVGARLAGRRAGLLAGLVLAVLPAVAQYGQEARAYGLTMAAGALATLLLLRLLERASRGRALAYAASVLVLGCLQLTALLLLAGHAALVLAARRGATAEPPARRAWAAATGSALLLLLPLAYVGSRQSGVVGGLEPPGWQDVADLPAGLFGASTVGGAVLVLAALSALRRDVRGPALLAAAALPPLLLLLLSQVTPLWRDRYALVTLPAWALLVGAALARAGRREGALALAALALLALPDQVDLRGPVRSGQPDFPALAAVLAERVREGDAVVVPTARGARMRQGLQAYLPPGAWPEDVLVREGAVEAGELDAVECDPATCFPDPLPPRVWAGCRRDCRDPLAALEPETARLLRGAYEVERTWRAGAGAVSLLVLR</sequence>
<evidence type="ECO:0000256" key="5">
    <source>
        <dbReference type="ARBA" id="ARBA00022692"/>
    </source>
</evidence>
<proteinExistence type="predicted"/>
<keyword evidence="4" id="KW-0808">Transferase</keyword>
<dbReference type="PANTHER" id="PTHR33908:SF3">
    <property type="entry name" value="UNDECAPRENYL PHOSPHATE-ALPHA-4-AMINO-4-DEOXY-L-ARABINOSE ARABINOSYL TRANSFERASE"/>
    <property type="match status" value="1"/>
</dbReference>
<protein>
    <submittedName>
        <fullName evidence="9">Uncharacterized protein</fullName>
    </submittedName>
</protein>
<gene>
    <name evidence="9" type="ORF">D5H78_03735</name>
</gene>
<keyword evidence="2" id="KW-1003">Cell membrane</keyword>
<feature type="transmembrane region" description="Helical" evidence="8">
    <location>
        <begin position="243"/>
        <end position="263"/>
    </location>
</feature>
<feature type="transmembrane region" description="Helical" evidence="8">
    <location>
        <begin position="109"/>
        <end position="126"/>
    </location>
</feature>
<accession>A0A3A3Z1D5</accession>
<keyword evidence="3" id="KW-0328">Glycosyltransferase</keyword>
<dbReference type="Proteomes" id="UP000265614">
    <property type="component" value="Unassembled WGS sequence"/>
</dbReference>
<organism evidence="9 10">
    <name type="scientific">Vallicoccus soli</name>
    <dbReference type="NCBI Taxonomy" id="2339232"/>
    <lineage>
        <taxon>Bacteria</taxon>
        <taxon>Bacillati</taxon>
        <taxon>Actinomycetota</taxon>
        <taxon>Actinomycetes</taxon>
        <taxon>Motilibacterales</taxon>
        <taxon>Vallicoccaceae</taxon>
        <taxon>Vallicoccus</taxon>
    </lineage>
</organism>
<evidence type="ECO:0000256" key="8">
    <source>
        <dbReference type="SAM" id="Phobius"/>
    </source>
</evidence>
<evidence type="ECO:0000256" key="4">
    <source>
        <dbReference type="ARBA" id="ARBA00022679"/>
    </source>
</evidence>
<feature type="transmembrane region" description="Helical" evidence="8">
    <location>
        <begin position="133"/>
        <end position="151"/>
    </location>
</feature>
<evidence type="ECO:0000313" key="9">
    <source>
        <dbReference type="EMBL" id="RJK98059.1"/>
    </source>
</evidence>
<evidence type="ECO:0000256" key="3">
    <source>
        <dbReference type="ARBA" id="ARBA00022676"/>
    </source>
</evidence>
<dbReference type="EMBL" id="QZEZ01000001">
    <property type="protein sequence ID" value="RJK98059.1"/>
    <property type="molecule type" value="Genomic_DNA"/>
</dbReference>
<name>A0A3A3Z1D5_9ACTN</name>
<dbReference type="GO" id="GO:0016763">
    <property type="term" value="F:pentosyltransferase activity"/>
    <property type="evidence" value="ECO:0007669"/>
    <property type="project" value="TreeGrafter"/>
</dbReference>
<dbReference type="AlphaFoldDB" id="A0A3A3Z1D5"/>
<evidence type="ECO:0000313" key="10">
    <source>
        <dbReference type="Proteomes" id="UP000265614"/>
    </source>
</evidence>
<feature type="transmembrane region" description="Helical" evidence="8">
    <location>
        <begin position="275"/>
        <end position="293"/>
    </location>
</feature>
<dbReference type="PANTHER" id="PTHR33908">
    <property type="entry name" value="MANNOSYLTRANSFERASE YKCB-RELATED"/>
    <property type="match status" value="1"/>
</dbReference>
<keyword evidence="10" id="KW-1185">Reference proteome</keyword>
<dbReference type="RefSeq" id="WP_119948985.1">
    <property type="nucleotide sequence ID" value="NZ_QZEZ01000001.1"/>
</dbReference>
<dbReference type="InterPro" id="IPR050297">
    <property type="entry name" value="LipidA_mod_glycosyltrf_83"/>
</dbReference>
<evidence type="ECO:0000256" key="7">
    <source>
        <dbReference type="ARBA" id="ARBA00023136"/>
    </source>
</evidence>
<dbReference type="GO" id="GO:0005886">
    <property type="term" value="C:plasma membrane"/>
    <property type="evidence" value="ECO:0007669"/>
    <property type="project" value="UniProtKB-SubCell"/>
</dbReference>
<evidence type="ECO:0000256" key="1">
    <source>
        <dbReference type="ARBA" id="ARBA00004651"/>
    </source>
</evidence>
<evidence type="ECO:0000256" key="6">
    <source>
        <dbReference type="ARBA" id="ARBA00022989"/>
    </source>
</evidence>
<feature type="transmembrane region" description="Helical" evidence="8">
    <location>
        <begin position="299"/>
        <end position="317"/>
    </location>
</feature>
<comment type="subcellular location">
    <subcellularLocation>
        <location evidence="1">Cell membrane</location>
        <topology evidence="1">Multi-pass membrane protein</topology>
    </subcellularLocation>
</comment>
<dbReference type="OrthoDB" id="5318634at2"/>
<reference evidence="9 10" key="1">
    <citation type="submission" date="2018-09" db="EMBL/GenBank/DDBJ databases">
        <title>YIM 75000 draft genome.</title>
        <authorList>
            <person name="Tang S."/>
            <person name="Feng Y."/>
        </authorList>
    </citation>
    <scope>NUCLEOTIDE SEQUENCE [LARGE SCALE GENOMIC DNA]</scope>
    <source>
        <strain evidence="9 10">YIM 75000</strain>
    </source>
</reference>
<feature type="transmembrane region" description="Helical" evidence="8">
    <location>
        <begin position="163"/>
        <end position="190"/>
    </location>
</feature>
<dbReference type="GO" id="GO:0009103">
    <property type="term" value="P:lipopolysaccharide biosynthetic process"/>
    <property type="evidence" value="ECO:0007669"/>
    <property type="project" value="UniProtKB-ARBA"/>
</dbReference>
<evidence type="ECO:0000256" key="2">
    <source>
        <dbReference type="ARBA" id="ARBA00022475"/>
    </source>
</evidence>
<dbReference type="GO" id="GO:0010041">
    <property type="term" value="P:response to iron(III) ion"/>
    <property type="evidence" value="ECO:0007669"/>
    <property type="project" value="TreeGrafter"/>
</dbReference>
<keyword evidence="7 8" id="KW-0472">Membrane</keyword>
<keyword evidence="6 8" id="KW-1133">Transmembrane helix</keyword>
<keyword evidence="5 8" id="KW-0812">Transmembrane</keyword>